<dbReference type="GO" id="GO:0003677">
    <property type="term" value="F:DNA binding"/>
    <property type="evidence" value="ECO:0007669"/>
    <property type="project" value="InterPro"/>
</dbReference>
<gene>
    <name evidence="7" type="ORF">AB4Y30_13995</name>
</gene>
<evidence type="ECO:0000259" key="6">
    <source>
        <dbReference type="Pfam" id="PF01555"/>
    </source>
</evidence>
<dbReference type="EC" id="2.1.1.-" evidence="7"/>
<evidence type="ECO:0000256" key="5">
    <source>
        <dbReference type="ARBA" id="ARBA00022747"/>
    </source>
</evidence>
<dbReference type="GO" id="GO:0008170">
    <property type="term" value="F:N-methyltransferase activity"/>
    <property type="evidence" value="ECO:0007669"/>
    <property type="project" value="InterPro"/>
</dbReference>
<dbReference type="SUPFAM" id="SSF53335">
    <property type="entry name" value="S-adenosyl-L-methionine-dependent methyltransferases"/>
    <property type="match status" value="1"/>
</dbReference>
<protein>
    <submittedName>
        <fullName evidence="7">Site-specific DNA-methyltransferase</fullName>
        <ecNumber evidence="7">2.1.1.-</ecNumber>
    </submittedName>
</protein>
<dbReference type="GO" id="GO:0032259">
    <property type="term" value="P:methylation"/>
    <property type="evidence" value="ECO:0007669"/>
    <property type="project" value="UniProtKB-KW"/>
</dbReference>
<dbReference type="REBASE" id="856159">
    <property type="entry name" value="M1.Osp43ORF13995P"/>
</dbReference>
<organism evidence="7">
    <name type="scientific">Ornithinibacillus sp. 4-3</name>
    <dbReference type="NCBI Taxonomy" id="3231488"/>
    <lineage>
        <taxon>Bacteria</taxon>
        <taxon>Bacillati</taxon>
        <taxon>Bacillota</taxon>
        <taxon>Bacilli</taxon>
        <taxon>Bacillales</taxon>
        <taxon>Bacillaceae</taxon>
        <taxon>Ornithinibacillus</taxon>
    </lineage>
</organism>
<reference evidence="7" key="1">
    <citation type="submission" date="2024-07" db="EMBL/GenBank/DDBJ databases">
        <title>Halotolerant mesophilic bacterium Ornithinibacillus sp. 4-3, sp. nov., isolated from soil.</title>
        <authorList>
            <person name="Sidarenka A.V."/>
            <person name="Guliayeva D.E."/>
            <person name="Leanovich S.I."/>
            <person name="Hileuskaya K.S."/>
            <person name="Akhremchuk A.E."/>
            <person name="Sikolenko M.A."/>
            <person name="Valentovich L.N."/>
        </authorList>
    </citation>
    <scope>NUCLEOTIDE SEQUENCE</scope>
    <source>
        <strain evidence="7">4-3</strain>
    </source>
</reference>
<accession>A0AB39HQQ2</accession>
<feature type="domain" description="DNA methylase N-4/N-6" evidence="6">
    <location>
        <begin position="111"/>
        <end position="448"/>
    </location>
</feature>
<evidence type="ECO:0000256" key="3">
    <source>
        <dbReference type="ARBA" id="ARBA00022679"/>
    </source>
</evidence>
<dbReference type="AlphaFoldDB" id="A0AB39HQQ2"/>
<evidence type="ECO:0000256" key="4">
    <source>
        <dbReference type="ARBA" id="ARBA00022691"/>
    </source>
</evidence>
<sequence length="651" mass="75724">MSQLNGESLNIEDKNIEKLVELFPEVNTDGKVDFGKLKQILGEYVDDSEERYRFVWNGKGEALRLSQTPSMGTLRPAKEESKNWDDTENLYIEGDNLEVLKLLQKSYFNKVKMIYIDPPYNTGRDIIYKNKFHNSLEYYKAFTGQIDKEGFQISTNQEHNGRYHTDWLNMMYPRLRLARNLLKEDGFIFIAIDDYEVHNLIKISDEIFGEPNRLGIICVVHNPEGRNQAKFFGTSHEYAIVYAKNITKANFRKVAIDSEIKEKFEYQDEEGRYLLKNFIRMSDGKYSLRENKPHFYYPVYVNEDLTCIQEIPAPGYEAIYPITQSGQERTWKTTKETFFERYKKGDIIAKREFNTIMIYEKIRENQVLKTHWLNKKYHAFHYGTKVLDDLLGAKTFDFPKSIELIKDSIEIVTEANDIILDFFSGSSTTAHAIMSLNSEDMGNRKFIMVQLPESTEEKSEAYKAGYKNIAEIGKERIRRAGEQIKEELKEKYESASKADKVEMKHPEELDIGFKVFKLDSSNIKEWNPGEYENIQLAIEDSLTPYVPGRTEEDVVYEMMLKMGLDLTYPVEKHDVNGKTIYSIGYGFLMICLADSIDISIAEKMIEIKDENGQQEFRAIFRDEGFKSDTDKTNVKETLRSAGLAEESFITL</sequence>
<dbReference type="RefSeq" id="WP_368652834.1">
    <property type="nucleotide sequence ID" value="NZ_CP162599.1"/>
</dbReference>
<dbReference type="InterPro" id="IPR029063">
    <property type="entry name" value="SAM-dependent_MTases_sf"/>
</dbReference>
<evidence type="ECO:0000256" key="2">
    <source>
        <dbReference type="ARBA" id="ARBA00022603"/>
    </source>
</evidence>
<dbReference type="GO" id="GO:0009307">
    <property type="term" value="P:DNA restriction-modification system"/>
    <property type="evidence" value="ECO:0007669"/>
    <property type="project" value="UniProtKB-KW"/>
</dbReference>
<proteinExistence type="inferred from homology"/>
<dbReference type="PRINTS" id="PR00506">
    <property type="entry name" value="D21N6MTFRASE"/>
</dbReference>
<dbReference type="EMBL" id="CP162599">
    <property type="protein sequence ID" value="XDK32113.1"/>
    <property type="molecule type" value="Genomic_DNA"/>
</dbReference>
<dbReference type="Pfam" id="PF01555">
    <property type="entry name" value="N6_N4_Mtase"/>
    <property type="match status" value="1"/>
</dbReference>
<dbReference type="PIRSF" id="PIRSF015855">
    <property type="entry name" value="TypeIII_Mtase_mKpnI"/>
    <property type="match status" value="1"/>
</dbReference>
<dbReference type="PROSITE" id="PS00092">
    <property type="entry name" value="N6_MTASE"/>
    <property type="match status" value="1"/>
</dbReference>
<evidence type="ECO:0000313" key="7">
    <source>
        <dbReference type="EMBL" id="XDK32113.1"/>
    </source>
</evidence>
<dbReference type="InterPro" id="IPR002295">
    <property type="entry name" value="N4/N6-MTase_EcoPI_Mod-like"/>
</dbReference>
<keyword evidence="5" id="KW-0680">Restriction system</keyword>
<evidence type="ECO:0000256" key="1">
    <source>
        <dbReference type="ARBA" id="ARBA00006594"/>
    </source>
</evidence>
<dbReference type="Gene3D" id="3.40.50.150">
    <property type="entry name" value="Vaccinia Virus protein VP39"/>
    <property type="match status" value="1"/>
</dbReference>
<keyword evidence="4" id="KW-0949">S-adenosyl-L-methionine</keyword>
<comment type="similarity">
    <text evidence="1">Belongs to the N(4)/N(6)-methyltransferase family.</text>
</comment>
<keyword evidence="3 7" id="KW-0808">Transferase</keyword>
<keyword evidence="2 7" id="KW-0489">Methyltransferase</keyword>
<name>A0AB39HQQ2_9BACI</name>
<dbReference type="InterPro" id="IPR002941">
    <property type="entry name" value="DNA_methylase_N4/N6"/>
</dbReference>
<dbReference type="InterPro" id="IPR002052">
    <property type="entry name" value="DNA_methylase_N6_adenine_CS"/>
</dbReference>